<evidence type="ECO:0008006" key="3">
    <source>
        <dbReference type="Google" id="ProtNLM"/>
    </source>
</evidence>
<dbReference type="PROSITE" id="PS51257">
    <property type="entry name" value="PROKAR_LIPOPROTEIN"/>
    <property type="match status" value="1"/>
</dbReference>
<protein>
    <recommendedName>
        <fullName evidence="3">Lipoprotein</fullName>
    </recommendedName>
</protein>
<name>A0A081BVW3_VECG1</name>
<dbReference type="AlphaFoldDB" id="A0A081BVW3"/>
<evidence type="ECO:0000313" key="2">
    <source>
        <dbReference type="Proteomes" id="UP000030661"/>
    </source>
</evidence>
<dbReference type="Proteomes" id="UP000030661">
    <property type="component" value="Unassembled WGS sequence"/>
</dbReference>
<evidence type="ECO:0000313" key="1">
    <source>
        <dbReference type="EMBL" id="GAK56468.1"/>
    </source>
</evidence>
<organism evidence="1">
    <name type="scientific">Vecturithrix granuli</name>
    <dbReference type="NCBI Taxonomy" id="1499967"/>
    <lineage>
        <taxon>Bacteria</taxon>
        <taxon>Candidatus Moduliflexota</taxon>
        <taxon>Candidatus Vecturitrichia</taxon>
        <taxon>Candidatus Vecturitrichales</taxon>
        <taxon>Candidatus Vecturitrichaceae</taxon>
        <taxon>Candidatus Vecturithrix</taxon>
    </lineage>
</organism>
<dbReference type="EMBL" id="DF820464">
    <property type="protein sequence ID" value="GAK56468.1"/>
    <property type="molecule type" value="Genomic_DNA"/>
</dbReference>
<proteinExistence type="predicted"/>
<gene>
    <name evidence="1" type="ORF">U27_03430</name>
</gene>
<keyword evidence="2" id="KW-1185">Reference proteome</keyword>
<sequence>MKQIFLNIFLICALAAGGCQQDSDYTLGVYDVMTTVQASTCPLYVSSVIAACIVPTSMILGQTTAQQWKLQRIAITDTGTEKVHLTITSVTDQNARLVLSGNVDHSSLCIEEQQNIQPPQETFYRFILIYGYLDQDRIVGQIHTFLSGPQTPSFLPIVIPSEAPCQISETFTGILSYSE</sequence>
<reference evidence="1" key="1">
    <citation type="journal article" date="2015" name="PeerJ">
        <title>First genomic representation of candidate bacterial phylum KSB3 points to enhanced environmental sensing as a trigger of wastewater bulking.</title>
        <authorList>
            <person name="Sekiguchi Y."/>
            <person name="Ohashi A."/>
            <person name="Parks D.H."/>
            <person name="Yamauchi T."/>
            <person name="Tyson G.W."/>
            <person name="Hugenholtz P."/>
        </authorList>
    </citation>
    <scope>NUCLEOTIDE SEQUENCE [LARGE SCALE GENOMIC DNA]</scope>
</reference>
<accession>A0A081BVW3</accession>
<dbReference type="HOGENOM" id="CLU_1500686_0_0_0"/>
<dbReference type="STRING" id="1499967.U27_03430"/>